<dbReference type="AlphaFoldDB" id="A0A1I7XRH3"/>
<protein>
    <submittedName>
        <fullName evidence="6">J domain-containing protein</fullName>
    </submittedName>
</protein>
<dbReference type="Gene3D" id="3.30.70.330">
    <property type="match status" value="1"/>
</dbReference>
<dbReference type="NCBIfam" id="TIGR00714">
    <property type="entry name" value="hscB"/>
    <property type="match status" value="1"/>
</dbReference>
<dbReference type="SUPFAM" id="SSF46565">
    <property type="entry name" value="Chaperone J-domain"/>
    <property type="match status" value="1"/>
</dbReference>
<dbReference type="PROSITE" id="PS00373">
    <property type="entry name" value="GART"/>
    <property type="match status" value="1"/>
</dbReference>
<keyword evidence="5" id="KW-1185">Reference proteome</keyword>
<evidence type="ECO:0000259" key="4">
    <source>
        <dbReference type="PROSITE" id="PS50102"/>
    </source>
</evidence>
<reference evidence="6" key="1">
    <citation type="submission" date="2016-11" db="UniProtKB">
        <authorList>
            <consortium name="WormBaseParasite"/>
        </authorList>
    </citation>
    <scope>IDENTIFICATION</scope>
</reference>
<dbReference type="PANTHER" id="PTHR14021">
    <property type="entry name" value="IRON-SULFUR CLUSTER CO-CHAPERONE PROTEIN HSCB"/>
    <property type="match status" value="1"/>
</dbReference>
<dbReference type="PROSITE" id="PS50102">
    <property type="entry name" value="RRM"/>
    <property type="match status" value="1"/>
</dbReference>
<dbReference type="Proteomes" id="UP000095283">
    <property type="component" value="Unplaced"/>
</dbReference>
<dbReference type="GO" id="GO:0051087">
    <property type="term" value="F:protein-folding chaperone binding"/>
    <property type="evidence" value="ECO:0007669"/>
    <property type="project" value="InterPro"/>
</dbReference>
<dbReference type="InterPro" id="IPR012677">
    <property type="entry name" value="Nucleotide-bd_a/b_plait_sf"/>
</dbReference>
<dbReference type="GO" id="GO:0003723">
    <property type="term" value="F:RNA binding"/>
    <property type="evidence" value="ECO:0007669"/>
    <property type="project" value="UniProtKB-UniRule"/>
</dbReference>
<dbReference type="Pfam" id="PF00076">
    <property type="entry name" value="RRM_1"/>
    <property type="match status" value="1"/>
</dbReference>
<dbReference type="Pfam" id="PF00551">
    <property type="entry name" value="Formyl_trans_N"/>
    <property type="match status" value="1"/>
</dbReference>
<dbReference type="InterPro" id="IPR001623">
    <property type="entry name" value="DnaJ_domain"/>
</dbReference>
<dbReference type="SUPFAM" id="SSF53720">
    <property type="entry name" value="ALDH-like"/>
    <property type="match status" value="1"/>
</dbReference>
<dbReference type="WBParaSite" id="Hba_20329">
    <property type="protein sequence ID" value="Hba_20329"/>
    <property type="gene ID" value="Hba_20329"/>
</dbReference>
<evidence type="ECO:0000259" key="3">
    <source>
        <dbReference type="PROSITE" id="PS50076"/>
    </source>
</evidence>
<dbReference type="Pfam" id="PF00226">
    <property type="entry name" value="DnaJ"/>
    <property type="match status" value="1"/>
</dbReference>
<dbReference type="GO" id="GO:0001671">
    <property type="term" value="F:ATPase activator activity"/>
    <property type="evidence" value="ECO:0007669"/>
    <property type="project" value="InterPro"/>
</dbReference>
<organism evidence="5 6">
    <name type="scientific">Heterorhabditis bacteriophora</name>
    <name type="common">Entomopathogenic nematode worm</name>
    <dbReference type="NCBI Taxonomy" id="37862"/>
    <lineage>
        <taxon>Eukaryota</taxon>
        <taxon>Metazoa</taxon>
        <taxon>Ecdysozoa</taxon>
        <taxon>Nematoda</taxon>
        <taxon>Chromadorea</taxon>
        <taxon>Rhabditida</taxon>
        <taxon>Rhabditina</taxon>
        <taxon>Rhabditomorpha</taxon>
        <taxon>Strongyloidea</taxon>
        <taxon>Heterorhabditidae</taxon>
        <taxon>Heterorhabditis</taxon>
    </lineage>
</organism>
<dbReference type="InterPro" id="IPR016161">
    <property type="entry name" value="Ald_DH/histidinol_DH"/>
</dbReference>
<feature type="domain" description="J" evidence="3">
    <location>
        <begin position="166"/>
        <end position="238"/>
    </location>
</feature>
<dbReference type="Gene3D" id="3.40.50.12230">
    <property type="match status" value="1"/>
</dbReference>
<keyword evidence="2" id="KW-0472">Membrane</keyword>
<dbReference type="InterPro" id="IPR036477">
    <property type="entry name" value="Formyl_transf_N_sf"/>
</dbReference>
<dbReference type="InterPro" id="IPR001555">
    <property type="entry name" value="GART_AS"/>
</dbReference>
<dbReference type="InterPro" id="IPR016162">
    <property type="entry name" value="Ald_DH_N"/>
</dbReference>
<feature type="transmembrane region" description="Helical" evidence="2">
    <location>
        <begin position="278"/>
        <end position="294"/>
    </location>
</feature>
<dbReference type="InterPro" id="IPR004640">
    <property type="entry name" value="HscB"/>
</dbReference>
<dbReference type="InterPro" id="IPR036869">
    <property type="entry name" value="J_dom_sf"/>
</dbReference>
<dbReference type="InterPro" id="IPR035979">
    <property type="entry name" value="RBD_domain_sf"/>
</dbReference>
<dbReference type="GO" id="GO:0044571">
    <property type="term" value="P:[2Fe-2S] cluster assembly"/>
    <property type="evidence" value="ECO:0007669"/>
    <property type="project" value="InterPro"/>
</dbReference>
<name>A0A1I7XRH3_HETBA</name>
<evidence type="ECO:0000256" key="1">
    <source>
        <dbReference type="PROSITE-ProRule" id="PRU00176"/>
    </source>
</evidence>
<keyword evidence="2" id="KW-0812">Transmembrane</keyword>
<accession>A0A1I7XRH3</accession>
<sequence>MNMADVKPNHTIYINNLNEKVKKEELKKALHAIFTQFGEIISIMCFKTLRMRGQAHIIFKEISSASNALRAMQGFPFYDKPMVFFHIFYSITYRIICIFQQVTADPVLSVQKVQLEVESPHLLPMKALLRPIKFFSAQIYLMKRLLTCCKFCSISHRIQPSGNHKNMFEYIGVPVSFNIDESILKKKFRDLQSQLHPDKFAQTSEFERNISEEHSRHLNQAYKILSDPFERAKYLLKILGEGDAVFARNCENLVTSYLLLFILFTLFLQVVCLQIYKILTTAICFIIFRFVLFLKKSILNITPDFSFSDQMKIAIIGQSAFGVDVYKALRRNGHEIVVVFTVPDKNGREDLLGEQPLEASKDGVPVQKPARWRKKMSDGKFEVCSSHIYMYFDFNGCCSRGASAINWTLIEGDEEAGLTIFWADDGLDTGPILLQKKCRVEENDTLNTLYKRFLYPVGIDAMVDWSKTQQQLHNFIRGNDRLIYPVENYMLMKADFFCQEVMENGLLFSDSVILNSLPIPNNYFLFRTYETINPADESIICQVAKANIDDINKAVAAAKAVSRTSLSLEYVFSLFILLTLIMYRRWRMDSNGKQCGRSCCTKCCKADALQRQGTSINLCKIIDYVELFCFQGLFLFCPGTALGISYVESIQPGAVEYLCQGGKIIHPATRNGHEALLDMNCLQHYLDTCVTKVEGLIDIQCPVSIIHGTKDEVN</sequence>
<dbReference type="PROSITE" id="PS50076">
    <property type="entry name" value="DNAJ_2"/>
    <property type="match status" value="1"/>
</dbReference>
<dbReference type="SMART" id="SM00271">
    <property type="entry name" value="DnaJ"/>
    <property type="match status" value="1"/>
</dbReference>
<evidence type="ECO:0000313" key="6">
    <source>
        <dbReference type="WBParaSite" id="Hba_20329"/>
    </source>
</evidence>
<evidence type="ECO:0000313" key="5">
    <source>
        <dbReference type="Proteomes" id="UP000095283"/>
    </source>
</evidence>
<dbReference type="GO" id="GO:0016491">
    <property type="term" value="F:oxidoreductase activity"/>
    <property type="evidence" value="ECO:0007669"/>
    <property type="project" value="InterPro"/>
</dbReference>
<proteinExistence type="predicted"/>
<keyword evidence="1" id="KW-0694">RNA-binding</keyword>
<dbReference type="Gene3D" id="1.10.287.110">
    <property type="entry name" value="DnaJ domain"/>
    <property type="match status" value="1"/>
</dbReference>
<dbReference type="PANTHER" id="PTHR14021:SF15">
    <property type="entry name" value="IRON-SULFUR CLUSTER CO-CHAPERONE PROTEIN HSCB"/>
    <property type="match status" value="1"/>
</dbReference>
<dbReference type="SMART" id="SM00360">
    <property type="entry name" value="RRM"/>
    <property type="match status" value="1"/>
</dbReference>
<dbReference type="CDD" id="cd06257">
    <property type="entry name" value="DnaJ"/>
    <property type="match status" value="1"/>
</dbReference>
<dbReference type="GO" id="GO:0005739">
    <property type="term" value="C:mitochondrion"/>
    <property type="evidence" value="ECO:0007669"/>
    <property type="project" value="TreeGrafter"/>
</dbReference>
<dbReference type="SUPFAM" id="SSF54928">
    <property type="entry name" value="RNA-binding domain, RBD"/>
    <property type="match status" value="1"/>
</dbReference>
<dbReference type="Gene3D" id="3.40.605.10">
    <property type="entry name" value="Aldehyde Dehydrogenase, Chain A, domain 1"/>
    <property type="match status" value="1"/>
</dbReference>
<dbReference type="FunFam" id="3.30.70.330:FF:000039">
    <property type="entry name" value="U1 small nuclear ribonucleoprotein A"/>
    <property type="match status" value="1"/>
</dbReference>
<dbReference type="InterPro" id="IPR000504">
    <property type="entry name" value="RRM_dom"/>
</dbReference>
<dbReference type="SUPFAM" id="SSF53328">
    <property type="entry name" value="Formyltransferase"/>
    <property type="match status" value="1"/>
</dbReference>
<dbReference type="Gene3D" id="3.40.50.170">
    <property type="entry name" value="Formyl transferase, N-terminal domain"/>
    <property type="match status" value="1"/>
</dbReference>
<keyword evidence="2" id="KW-1133">Transmembrane helix</keyword>
<feature type="domain" description="RRM" evidence="4">
    <location>
        <begin position="10"/>
        <end position="82"/>
    </location>
</feature>
<evidence type="ECO:0000256" key="2">
    <source>
        <dbReference type="SAM" id="Phobius"/>
    </source>
</evidence>
<dbReference type="InterPro" id="IPR002376">
    <property type="entry name" value="Formyl_transf_N"/>
</dbReference>
<feature type="transmembrane region" description="Helical" evidence="2">
    <location>
        <begin position="566"/>
        <end position="583"/>
    </location>
</feature>